<dbReference type="InterPro" id="IPR003151">
    <property type="entry name" value="PIK-rel_kinase_FAT"/>
</dbReference>
<dbReference type="InterPro" id="IPR000403">
    <property type="entry name" value="PI3/4_kinase_cat_dom"/>
</dbReference>
<dbReference type="InterPro" id="IPR014009">
    <property type="entry name" value="PIK_FAT"/>
</dbReference>
<feature type="compositionally biased region" description="Polar residues" evidence="3">
    <location>
        <begin position="51"/>
        <end position="67"/>
    </location>
</feature>
<evidence type="ECO:0008006" key="9">
    <source>
        <dbReference type="Google" id="ProtNLM"/>
    </source>
</evidence>
<gene>
    <name evidence="7" type="ORF">ACHAW5_002192</name>
</gene>
<feature type="coiled-coil region" evidence="2">
    <location>
        <begin position="2586"/>
        <end position="2613"/>
    </location>
</feature>
<dbReference type="SUPFAM" id="SSF56112">
    <property type="entry name" value="Protein kinase-like (PK-like)"/>
    <property type="match status" value="1"/>
</dbReference>
<name>A0ABD3P7R9_9STRA</name>
<feature type="domain" description="FATC" evidence="6">
    <location>
        <begin position="4892"/>
        <end position="4924"/>
    </location>
</feature>
<accession>A0ABD3P7R9</accession>
<dbReference type="InterPro" id="IPR046805">
    <property type="entry name" value="Tra1_ring"/>
</dbReference>
<feature type="region of interest" description="Disordered" evidence="3">
    <location>
        <begin position="103"/>
        <end position="130"/>
    </location>
</feature>
<dbReference type="Pfam" id="PF20206">
    <property type="entry name" value="Tra1_ring"/>
    <property type="match status" value="2"/>
</dbReference>
<dbReference type="InterPro" id="IPR046807">
    <property type="entry name" value="Tra1_central"/>
</dbReference>
<feature type="region of interest" description="Disordered" evidence="3">
    <location>
        <begin position="508"/>
        <end position="530"/>
    </location>
</feature>
<dbReference type="Gene3D" id="1.10.1070.11">
    <property type="entry name" value="Phosphatidylinositol 3-/4-kinase, catalytic domain"/>
    <property type="match status" value="1"/>
</dbReference>
<dbReference type="PANTHER" id="PTHR11139:SF1">
    <property type="entry name" value="TRANSFORMATION_TRANSCRIPTION DOMAIN-ASSOCIATED PROTEIN"/>
    <property type="match status" value="1"/>
</dbReference>
<protein>
    <recommendedName>
        <fullName evidence="9">Non-specific serine/threonine protein kinase</fullName>
    </recommendedName>
</protein>
<evidence type="ECO:0000259" key="5">
    <source>
        <dbReference type="PROSITE" id="PS51189"/>
    </source>
</evidence>
<keyword evidence="8" id="KW-1185">Reference proteome</keyword>
<feature type="region of interest" description="Disordered" evidence="3">
    <location>
        <begin position="241"/>
        <end position="321"/>
    </location>
</feature>
<feature type="region of interest" description="Disordered" evidence="3">
    <location>
        <begin position="46"/>
        <end position="81"/>
    </location>
</feature>
<dbReference type="InterPro" id="IPR050517">
    <property type="entry name" value="DDR_Repair_Kinase"/>
</dbReference>
<evidence type="ECO:0000259" key="6">
    <source>
        <dbReference type="PROSITE" id="PS51190"/>
    </source>
</evidence>
<feature type="region of interest" description="Disordered" evidence="3">
    <location>
        <begin position="622"/>
        <end position="644"/>
    </location>
</feature>
<comment type="caution">
    <text evidence="7">The sequence shown here is derived from an EMBL/GenBank/DDBJ whole genome shotgun (WGS) entry which is preliminary data.</text>
</comment>
<feature type="region of interest" description="Disordered" evidence="3">
    <location>
        <begin position="1338"/>
        <end position="1370"/>
    </location>
</feature>
<dbReference type="InterPro" id="IPR003152">
    <property type="entry name" value="FATC_dom"/>
</dbReference>
<dbReference type="Pfam" id="PF02259">
    <property type="entry name" value="FAT"/>
    <property type="match status" value="1"/>
</dbReference>
<dbReference type="InterPro" id="IPR036940">
    <property type="entry name" value="PI3/4_kinase_cat_sf"/>
</dbReference>
<keyword evidence="2" id="KW-0175">Coiled coil</keyword>
<evidence type="ECO:0000313" key="7">
    <source>
        <dbReference type="EMBL" id="KAL3783859.1"/>
    </source>
</evidence>
<dbReference type="Pfam" id="PF20175">
    <property type="entry name" value="Tra1_central"/>
    <property type="match status" value="2"/>
</dbReference>
<reference evidence="7 8" key="1">
    <citation type="submission" date="2024-10" db="EMBL/GenBank/DDBJ databases">
        <title>Updated reference genomes for cyclostephanoid diatoms.</title>
        <authorList>
            <person name="Roberts W.R."/>
            <person name="Alverson A.J."/>
        </authorList>
    </citation>
    <scope>NUCLEOTIDE SEQUENCE [LARGE SCALE GENOMIC DNA]</scope>
    <source>
        <strain evidence="7 8">AJA276-08</strain>
    </source>
</reference>
<dbReference type="SMART" id="SM00146">
    <property type="entry name" value="PI3Kc"/>
    <property type="match status" value="1"/>
</dbReference>
<sequence>MNTSSNNPPALDPSESLLTCCVDAEVAKKNDSSSSYGVADADAAEEISASTSNNTVAVLGSSSSPTHVETIEGDGDNSDVNVSSLRAADADATATMMSSFETKLPSSASTEAEASEAAPELAPALAPPSSATTLQLSSSYLPPISPPFLSTKVTSGPAHWDSIKSRLLMLASASMSSSSPPSPSPSSSYSSLLKLLSEMCNKNYSTLPTSERSFLLSALLPALSKILVNPNGRAAMCIRSAAASGGDGDGGNKDEKKQRKRKGSKLLVAEKSSDSNKIIDTTTKKKQLQELPPPRTSPSATMPSPACHVPPDNSDLASLSVSPSSSSAAATYTTIRNAALQLLEQLTLQLLFSVPLPPSSSFASHRSDHNVSDSGSNIDIFLFRMHAPSIMSIAIHVMMEDTESNALLANNGLLVRILRGYNKSSVLLTMMEGNNGNNSGGSGSAGGKEAMKMLRECQALLDFVVGCYKRLGGSGNSKRKKGANNTYATKGSDSKTGTSLLVVGGGGDGVLMPTPDKTSTKKAATSSKEGGSIMAMTPETASVVSMAETSQPKNSSTTNTTTTKMTNVSVESSQSYRLLSEMPLTIMLLFHLYPIKLANRNNMANLIPAMMDFLQLQSITTSSPLSSSPVGSGGAGGTVTLTTTPSLSTPQVVVAKKGRGGSSSSKKPSLAAAAAVGGGAPTSAVSATAATTNTTMTRTPASTSTAYISTPPSAAITATAATTTLATLNKEEQISSLHKLQVQQQTVVACQVKIVSFITHLMLLLTSPSPKIPSGGNKNNIPSIVATAAEAPLKLYEDSCSTCVLQLLRYTSSSWILSGRGGGASTATIAATTETGSNGGGVSGSTSSAQNLHYQRYAIQLRKELMVNTRHMLSTKYRRGFYRHVDAMLDERLLIGSNNARFSGRGVGGAAAVVAMLGGGLDLGGDGENSIGRGGDCKINNILDGTTGGGGSAIGYDTATAEAETTFASLQPLGYIILAEFITQIRTKLTPAQLSRTIRIFSRLLHCDLTTGFFHVPRIITHSELPNLTFPYSDMQIAAAKLLMHLPEIIFHNRDPNPQVGRDLLFRILRSCVHKLEVLNFFIPGLLNDVAESKIVNQKEDKDEQEGGDGTDATSSPSPLTIILNLQLLLRPIILGMKSLFWCISSYSHQREKERQRSSLAGEEQFPFPSHYAILGSSKHDNSKFFNEELNSGMTKMTMGERELVEDFIRAGIPCLRIFRINVRDELDKQLLPWSSPTSSVNNEKRKMNPEHREILESFAVSFTSLESYNFRVVIANNLPFLLHQMDIEEDNIAMFSHLLINTGKAVSYEFVEVILGYLMANVGGLCEYEKRATLSSSLSSSTTISDTQEDGNVRRRPTNTRANSPPPPVLTKRAQNLSKLFQLAFSSLIKYTRNENAFLPHLQNLVKECVQRSMEESPSQSMMGGVCHGEYEGGTDLIWPGPYLDILRTLFRTISGKFDASYKELLPLVPTLLNNFYRIYNATCSTPLRQVIIEVCLTIPSRLSVLLPHLPLLLKMIIPALNSNMGILTNLALRTLEFWVDNLHPDYLYPIFAMQDDDGTGLCELMVALTRHLQPAPYPYGLLCMRLLGKMGGINRLFLREMVGYVDPKQTVGGRSRIASGGDNMTMYCEWQGEAGDGPSSEMSFLLPFPLGRAVLDVLRCVAAAPCITVASHDNHSNHNSPQPLQVSCQNFSKLLSVDPRTFDLKRYSIEVMEETKVSQSESAFTVLRAALASLLDIDNEEGNRQISVCTKNGVVLTKNDAIVLPSDDEEEPDVVVPPQEKAYNRDFKLICDGLYAASNHDDLKDEAILMLKGLGSHIFYLLLSHRENITRIDRDGCSIDPYHGDGSSGSLDNSQNHTAEKIQFNSFGCFRLSRPLDCDDIDPFVFNEALADAFTDSGVNNSHFSAMAVMHHVVELFRHVKGRAVATPDDYKNEPIDVEVKDVGSPAATGWGDIFFENLLSKLCHYCFSQPWNHRTGVMSGLFELIIKMGLTWSQQYEVEILHTAMFIIKDTPDGIAHASKASVRFFLRVSWFFFDGPSSWKESSTVIHDVLCPMTTDNKSIVDVEDETHPASTSVKGASLTLILSEIASTKPLVRFVVRHVLRMITRDSASIDTLLSNHVNSLKRLIFPKLLRTLPLPNMCAAVDACAFILDRAPKLIPIADQNLLAFLSELLKMISIADGEFSDPSFGSVVLIDKNGFAFNNGVESTSQNRSSTHASSIFLRKAIVVEDDSFGGRIQIPRELPLGIQLRVSTLLLFRALIRGFADEFYDADPQSKIGNIRPHVVSLLFRSLISEPAECVASSASALHNALILGKEKEDGSTSSKGHRLSKELIQSCIRPILLNLREHTKLSLPLLRGLSHLLVLLSSWFNTTLGEKLIEHLNKFGEPDTIMQLQVFKPGDEPLIAAAVLDLFALLPQASQFVESLVKQTIRLEKALPRYKPCLSASPYRQPLARYLNRHFAKHRLCNPVYSNLFQDLLKRDDTVLLRDYLSANSGMLLNVCFDRPLHIIRSEKTSSPEGKIVVYGINEWCSPSTQRKLEVARQDIELKKRSLALKTQEEARQQKALQSKPDGSNLPEYQSTLLTAHEAVERAKRELDEARNTYARVSQVSAQSNVSDKIMTITALELQHQGLKLVEILTSHNPQYLQSQNDVVRALRWLWRSRGRHYRLLHEEEIPPRYHCESLALGKFLVSYSKANPADTDVLFDLIRIFLQPLSSNDFSFIKQYLRWTVSSDNSIELNMRWTLILQRFSTLLSSEGSEETKILSAQMLAIPTLSKNFDDSSVEKLTESILKGASYGPKLTCELLQIVAILLERNHSEDMTKNRRSDLLNFVLAVLKNNDDAGTKYYAHKAVSRFIAGFDNECDTAQETLHEPCCDKTPTDPFKLCSYPAGCEGEDRGGVSVILQVYYSILHDTSAREALDVLLPALKKRLGDDELETALKYSIQVVRDDNNSIPQRAHVWVSVIRHPELYGSHKSELIPHMLQWLSLLTLQPAVPLELVKLSADIAKLFFDWVLAGRSTESREDLTGLDENTVDSFVNNLVRLAFLTAAGRPDRLHQRLQLQILSLLKDFVSCQRNCTINPSPFENVLHEARAREESKIKKGETNSSESIQKEVSDSKVGVGEGVNVIALRLCAEIVLILLQNDPTNAFIDQYGTMIVKQCFAHATSSLSQNIEDLIIHLLANGHGSSETISYIVAMLERALRKGTCDQKKLAISVTEKVCEMNRDFIEQFSSALIVLVDELAAQHVKEQIKNTSNAFVMHQMAENGHQHQLSATPTIGIFEAACGLGFTPSSLGKDVQLSNCGFKNQIVVENEALSMSLQLLIHGMRLVASCDSLFTFSSKRIKFMKTLSTILDFSCSIPVLMTAVSIIGQWITANGHKMPLTKSEYEGFLRQLALLDFKRLSETSSHALNDLICCIVLSSYGENTSMIQEYPIGLDKSFFLATHYLRDRVANEETFQKLFVPCLLSGNPYIRSLSMGIISMQLDNCKKDGSIHTEGISNRCTRDILMSLLQLDYESIGERLWTTVVVDALLASCKYDTGGVHLCRQGLDHQVFATQMKGCMLLPGYMRMNHKKSILSNCTVIFRPNEHDGVYSPFLKVLESQRSDKLCGRGRCIAAVQNLVHGDTDTCQSLLELCFQSVWQSLPDNQTRASLVKPLERLIARPFHSQGVKSHCGQMNAVQSMLRLLVRLHPMPFIDHFLLQSLAVNYNVRNEAICLLERQYISMKALDSLSRDLIKAAQKCYDSLGDRDVSLAISSAMAQFPGTKFALSLDMYDLVNESTNAYLSLIDRADRSDAAFLPTESEMELWEARWVESHKQMGQWSVVDEFASSTSDANLMLECAWKTNNWEKVKSLCVLPSVVASLDEGDPLTKITEINLAIHEGNLGEVENLHWQSAQLCLHRWNLLPSVGAGGNAHSSIFQQFQRLVELRESSQIAMETSSHSARRTIPDLKLLLSSWRHRLPNSFERISQWDDIFIWRLQIFDAIAQNFSWTNDPHAIATLHDRPFVCISLGRAARKQGLKEVAIYSLNSLTDSAMGVEYEFLKLREHVVTNQFSSAESLKCGLDLVNSTNLSFFDSWQKAEMFRLKAYFFYELNEKPKSNQAYCHAVQICPTYARAWVDWGQLCASLSDDAQKQSQDEMADSKELSRKTGLYLVQAMGCFLEAVLCDPTEQSRDHIPYCLSMLANDGPTYGNLCRTFETRSAVLPSWVFLPWIPQLLTSLCRIEARAVKAILVGIMKDHPQAIYYSLRSFYLERRDIERSTAPKATPPNDDDTMTSSRLAEELMSNLRKVHPVLWSKLESILEDLIVRFRPSYEAELLHSLVALLEKASKPEYKTSKDSKDSGTEVSGHSDACTKTLHLLGTKFFNLGKEKPDSAITRKAALFQSKYCDKFKRDFLLEKEGLNCDDLVAKLHKWKKLLERGISRVPKTSSLQEVSPSLSWFSCQAPDLWAGACESMSLNVSNSQHDAYSSLDNTLFHAKRSSALAVAKASAHAVLVAANAEGIGGHSGAAVVEIPGQYAPTSSSTLDSRPIPELHAKLVRFHQTLELTSSSTKQHVHQITMIGSDGKMYKFLLQLAIPYWIRTDERSAQVKYVIRKTLRRDFRACRRSLTIRPSVVIPVAQRMRMSANQSSHESLDSIFCHVQGPKTSMLPAYFQEKVTETAALRAHALGESERDNDAQVLNQVKLDVYHDICHKLVLPNVLSKYMSRMIYSTEHLYRFRHVFSSQLAANSLLQYALSIVERTPNRFAFCNASGQMISQDFRSQYNHGLLEKHDVPFRLTRNITEFIGPFLLEGVLIPSFVIISSALHAKRKLLEPVLHLLLRDDVMAWYTSKSSAKNDQKMQEVERQLSDRIWSNVHFVQDRFEECSPRVVEDAAAEAIKPNPDPIDIKVRSLISAATSAEKLSLMPPAYQPWL</sequence>
<organism evidence="7 8">
    <name type="scientific">Stephanodiscus triporus</name>
    <dbReference type="NCBI Taxonomy" id="2934178"/>
    <lineage>
        <taxon>Eukaryota</taxon>
        <taxon>Sar</taxon>
        <taxon>Stramenopiles</taxon>
        <taxon>Ochrophyta</taxon>
        <taxon>Bacillariophyta</taxon>
        <taxon>Coscinodiscophyceae</taxon>
        <taxon>Thalassiosirophycidae</taxon>
        <taxon>Stephanodiscales</taxon>
        <taxon>Stephanodiscaceae</taxon>
        <taxon>Stephanodiscus</taxon>
    </lineage>
</organism>
<dbReference type="EMBL" id="JALLAZ020000951">
    <property type="protein sequence ID" value="KAL3783859.1"/>
    <property type="molecule type" value="Genomic_DNA"/>
</dbReference>
<dbReference type="Proteomes" id="UP001530315">
    <property type="component" value="Unassembled WGS sequence"/>
</dbReference>
<dbReference type="PROSITE" id="PS50290">
    <property type="entry name" value="PI3_4_KINASE_3"/>
    <property type="match status" value="1"/>
</dbReference>
<dbReference type="PROSITE" id="PS51189">
    <property type="entry name" value="FAT"/>
    <property type="match status" value="1"/>
</dbReference>
<feature type="domain" description="PI3K/PI4K catalytic" evidence="4">
    <location>
        <begin position="4552"/>
        <end position="4881"/>
    </location>
</feature>
<feature type="domain" description="FAT" evidence="5">
    <location>
        <begin position="3707"/>
        <end position="4262"/>
    </location>
</feature>
<dbReference type="InterPro" id="IPR016024">
    <property type="entry name" value="ARM-type_fold"/>
</dbReference>
<proteinExistence type="inferred from homology"/>
<feature type="region of interest" description="Disordered" evidence="3">
    <location>
        <begin position="681"/>
        <end position="708"/>
    </location>
</feature>
<dbReference type="SUPFAM" id="SSF48371">
    <property type="entry name" value="ARM repeat"/>
    <property type="match status" value="2"/>
</dbReference>
<comment type="similarity">
    <text evidence="1">Belongs to the PI3/PI4-kinase family. TRA1 subfamily.</text>
</comment>
<dbReference type="PROSITE" id="PS51190">
    <property type="entry name" value="FATC"/>
    <property type="match status" value="1"/>
</dbReference>
<evidence type="ECO:0000256" key="3">
    <source>
        <dbReference type="SAM" id="MobiDB-lite"/>
    </source>
</evidence>
<dbReference type="Pfam" id="PF00454">
    <property type="entry name" value="PI3_PI4_kinase"/>
    <property type="match status" value="1"/>
</dbReference>
<evidence type="ECO:0000259" key="4">
    <source>
        <dbReference type="PROSITE" id="PS50290"/>
    </source>
</evidence>
<evidence type="ECO:0000256" key="2">
    <source>
        <dbReference type="SAM" id="Coils"/>
    </source>
</evidence>
<evidence type="ECO:0000313" key="8">
    <source>
        <dbReference type="Proteomes" id="UP001530315"/>
    </source>
</evidence>
<dbReference type="InterPro" id="IPR011009">
    <property type="entry name" value="Kinase-like_dom_sf"/>
</dbReference>
<feature type="region of interest" description="Disordered" evidence="3">
    <location>
        <begin position="2562"/>
        <end position="2581"/>
    </location>
</feature>
<evidence type="ECO:0000256" key="1">
    <source>
        <dbReference type="ARBA" id="ARBA00007234"/>
    </source>
</evidence>
<dbReference type="PANTHER" id="PTHR11139">
    <property type="entry name" value="ATAXIA TELANGIECTASIA MUTATED ATM -RELATED"/>
    <property type="match status" value="1"/>
</dbReference>